<gene>
    <name evidence="5" type="ORF">CA834_02160</name>
</gene>
<evidence type="ECO:0000256" key="2">
    <source>
        <dbReference type="SAM" id="SignalP"/>
    </source>
</evidence>
<dbReference type="PROSITE" id="PS50853">
    <property type="entry name" value="FN3"/>
    <property type="match status" value="2"/>
</dbReference>
<dbReference type="InterPro" id="IPR036116">
    <property type="entry name" value="FN3_sf"/>
</dbReference>
<keyword evidence="2" id="KW-0732">Signal</keyword>
<dbReference type="GO" id="GO:0004553">
    <property type="term" value="F:hydrolase activity, hydrolyzing O-glycosyl compounds"/>
    <property type="evidence" value="ECO:0007669"/>
    <property type="project" value="UniProtKB-ARBA"/>
</dbReference>
<dbReference type="PROSITE" id="PS50060">
    <property type="entry name" value="MAM_2"/>
    <property type="match status" value="1"/>
</dbReference>
<feature type="domain" description="MAM" evidence="3">
    <location>
        <begin position="301"/>
        <end position="470"/>
    </location>
</feature>
<protein>
    <recommendedName>
        <fullName evidence="7">MAM domain-containing protein</fullName>
    </recommendedName>
</protein>
<reference evidence="5 6" key="1">
    <citation type="submission" date="2017-05" db="EMBL/GenBank/DDBJ databases">
        <title>The draft genome sequence of Idiomarina salinarum WNB302.</title>
        <authorList>
            <person name="Sun Y."/>
            <person name="Chen B."/>
            <person name="Du Z."/>
        </authorList>
    </citation>
    <scope>NUCLEOTIDE SEQUENCE [LARGE SCALE GENOMIC DNA]</scope>
    <source>
        <strain evidence="5 6">WNB302</strain>
    </source>
</reference>
<feature type="domain" description="Fibronectin type-III" evidence="4">
    <location>
        <begin position="199"/>
        <end position="291"/>
    </location>
</feature>
<dbReference type="Pfam" id="PF00041">
    <property type="entry name" value="fn3"/>
    <property type="match status" value="2"/>
</dbReference>
<name>A0A265V058_9FLAO</name>
<dbReference type="Proteomes" id="UP000216840">
    <property type="component" value="Unassembled WGS sequence"/>
</dbReference>
<feature type="chain" id="PRO_5012153394" description="MAM domain-containing protein" evidence="2">
    <location>
        <begin position="20"/>
        <end position="1438"/>
    </location>
</feature>
<evidence type="ECO:0000313" key="6">
    <source>
        <dbReference type="Proteomes" id="UP000216840"/>
    </source>
</evidence>
<comment type="caution">
    <text evidence="5">The sequence shown here is derived from an EMBL/GenBank/DDBJ whole genome shotgun (WGS) entry which is preliminary data.</text>
</comment>
<dbReference type="SMART" id="SM00060">
    <property type="entry name" value="FN3"/>
    <property type="match status" value="2"/>
</dbReference>
<evidence type="ECO:0000313" key="5">
    <source>
        <dbReference type="EMBL" id="OZV70941.1"/>
    </source>
</evidence>
<evidence type="ECO:0000259" key="4">
    <source>
        <dbReference type="PROSITE" id="PS50853"/>
    </source>
</evidence>
<dbReference type="SUPFAM" id="SSF49265">
    <property type="entry name" value="Fibronectin type III"/>
    <property type="match status" value="2"/>
</dbReference>
<dbReference type="InterPro" id="IPR000998">
    <property type="entry name" value="MAM_dom"/>
</dbReference>
<dbReference type="InterPro" id="IPR013783">
    <property type="entry name" value="Ig-like_fold"/>
</dbReference>
<dbReference type="PANTHER" id="PTHR46708:SF2">
    <property type="entry name" value="FIBRONECTIN TYPE-III DOMAIN-CONTAINING PROTEIN"/>
    <property type="match status" value="1"/>
</dbReference>
<dbReference type="GO" id="GO:0005975">
    <property type="term" value="P:carbohydrate metabolic process"/>
    <property type="evidence" value="ECO:0007669"/>
    <property type="project" value="UniProtKB-ARBA"/>
</dbReference>
<dbReference type="Pfam" id="PF13585">
    <property type="entry name" value="CHU_C"/>
    <property type="match status" value="1"/>
</dbReference>
<dbReference type="EMBL" id="NGJN01000001">
    <property type="protein sequence ID" value="OZV70941.1"/>
    <property type="molecule type" value="Genomic_DNA"/>
</dbReference>
<dbReference type="InterPro" id="IPR013320">
    <property type="entry name" value="ConA-like_dom_sf"/>
</dbReference>
<dbReference type="SUPFAM" id="SSF49899">
    <property type="entry name" value="Concanavalin A-like lectins/glucanases"/>
    <property type="match status" value="1"/>
</dbReference>
<dbReference type="Gene3D" id="2.60.40.10">
    <property type="entry name" value="Immunoglobulins"/>
    <property type="match status" value="2"/>
</dbReference>
<dbReference type="InterPro" id="IPR050991">
    <property type="entry name" value="ECM_Regulatory_Proteins"/>
</dbReference>
<feature type="domain" description="Fibronectin type-III" evidence="4">
    <location>
        <begin position="474"/>
        <end position="562"/>
    </location>
</feature>
<keyword evidence="6" id="KW-1185">Reference proteome</keyword>
<dbReference type="RefSeq" id="WP_094967015.1">
    <property type="nucleotide sequence ID" value="NZ_NGJN01000001.1"/>
</dbReference>
<dbReference type="GO" id="GO:0016020">
    <property type="term" value="C:membrane"/>
    <property type="evidence" value="ECO:0007669"/>
    <property type="project" value="InterPro"/>
</dbReference>
<keyword evidence="1" id="KW-0677">Repeat</keyword>
<dbReference type="OrthoDB" id="1488818at2"/>
<dbReference type="InterPro" id="IPR003961">
    <property type="entry name" value="FN3_dom"/>
</dbReference>
<feature type="signal peptide" evidence="2">
    <location>
        <begin position="1"/>
        <end position="19"/>
    </location>
</feature>
<dbReference type="Gene3D" id="2.60.120.200">
    <property type="match status" value="1"/>
</dbReference>
<dbReference type="CDD" id="cd00063">
    <property type="entry name" value="FN3"/>
    <property type="match status" value="2"/>
</dbReference>
<dbReference type="PANTHER" id="PTHR46708">
    <property type="entry name" value="TENASCIN"/>
    <property type="match status" value="1"/>
</dbReference>
<evidence type="ECO:0000259" key="3">
    <source>
        <dbReference type="PROSITE" id="PS50060"/>
    </source>
</evidence>
<organism evidence="5 6">
    <name type="scientific">Winogradskyella aurantia</name>
    <dbReference type="NCBI Taxonomy" id="1915063"/>
    <lineage>
        <taxon>Bacteria</taxon>
        <taxon>Pseudomonadati</taxon>
        <taxon>Bacteroidota</taxon>
        <taxon>Flavobacteriia</taxon>
        <taxon>Flavobacteriales</taxon>
        <taxon>Flavobacteriaceae</taxon>
        <taxon>Winogradskyella</taxon>
    </lineage>
</organism>
<accession>A0A265V058</accession>
<sequence length="1438" mass="153673">MKKVTLTLLLLCSYISLSAQVLNQPANWPNANWQVTGTYNTDPTAFEADPTVTSNFAFDDDDAGFGSDDDIFAESPVIDLSAAFTAAETWIFMDVDYVYNALGDVLRIEYWDADSSTWLSWEVFEESANVPTDNFCTPAKDAFTSTQLNIAGFTATQLSGFRYRLAFYDDGPGGGAGFEWGFCFDSPTLRSETPPTCPVVTNIAVANITDTSAEISWNAGGSETEWEVVVQPVGTGVPTGNGTSTTTNPYTASPLSSSTAYEVYVRAVCSTTDFSNWEGPIEFTTENTPPPPPVGVTCGSGSSSFIYTAEFDTFDGWTGDITNTNQDGFWEIPGASGSFGTGPDNAFSGANYMNYESSGGTTNTASAVSPAIDLSAASDGAELSFYMHAFGADMGTLNVGVANSPSGPFTTLFTWIGEFQTSGAQDWVPIGINLDAYLGQTIYIEFSHTGTGGFEGDMSIDFMRVETCGTFCIAPSSLNASNITATSADISWIGNNGETSWEYVIQPAGTGVPTGPGTTVTTTTISETNLSPSTDYEVYILANCTSGNSSWAGPLNFTTDIQTDFVLDCTNGGPVTQDYCYDDDGATNPVIFTFTSNDGTPLNLNFNSGFVEDGWDELVVLDSDGTPFPGFAPADDNYGNGGNIGGLSFQSFGDTISFYVNSDGIFSCAGGSAPMNTGINYTVSCATCINPQATYTIIDDCDNGEQFLIDVNVTDLGDATSLTISNNINGDTIDNVTAPGTYQVGPFPFLQDIIVTISNDQDGNCVINSQPFQLLACPPDNDNPCGAIVASVNDDESCAVTTPGTILAATPSGVPSGSCTGDPDDDVWFEFVALGEQQIIQILNITGGTFNLDHGLYEGTCDNLSEIYCSTDDFSLTPALTIGNTYYVRVFSGGSDDETSNFDLCISTLGEPTFCLDALPICADPDIQYPSVVGDQVAPPYLDYDCLGSQPDPQWNTVLFDEAGDYQFSLDQVSETGVPLDIDFIIWGPFLDQQDGCLGLIPENIADCSFSATASETINLNNVPANSIYIILITNFSQQPGTYTFTQDSGPTDGTNCQVVCDVTMEVEGAPIEDDNPELGVPDEVLNYCGFDSVALEATTFYDVDQYIWYLDGFAIDGATSSTYTATESGTYQVQVLGGICDQSEIYLSALVEINFYDDPGNVDPQSISACDITGGDGIGDFDLDALTESLGFGTDFTVSYYTSVDDANQAINPVSSPYTGTDGEVLVIRIEDTDALNDGFLGCRELSEVELIVTPAAFSASISTDVFYYNDETGEFLWCPESGSGIVLTAVPNGITPQEITVEWLRDGVTVDGENALSIEVSEPGDYTAIIIEIATGCPYVLEDVTVVEFDNCVIPQGISPGVSVGQNDTFDLRFFDVSRLEIFNRYGTLVYSKDNYKDEWVGQTNDGDELPVGTYFYSMIYQGGNKTKTGWIYINR</sequence>
<evidence type="ECO:0008006" key="7">
    <source>
        <dbReference type="Google" id="ProtNLM"/>
    </source>
</evidence>
<evidence type="ECO:0000256" key="1">
    <source>
        <dbReference type="ARBA" id="ARBA00022737"/>
    </source>
</evidence>
<proteinExistence type="predicted"/>
<dbReference type="NCBIfam" id="NF038128">
    <property type="entry name" value="choice_anch_J"/>
    <property type="match status" value="1"/>
</dbReference>